<organism evidence="2 3">
    <name type="scientific">Pinctada imbricata</name>
    <name type="common">Atlantic pearl-oyster</name>
    <name type="synonym">Pinctada martensii</name>
    <dbReference type="NCBI Taxonomy" id="66713"/>
    <lineage>
        <taxon>Eukaryota</taxon>
        <taxon>Metazoa</taxon>
        <taxon>Spiralia</taxon>
        <taxon>Lophotrochozoa</taxon>
        <taxon>Mollusca</taxon>
        <taxon>Bivalvia</taxon>
        <taxon>Autobranchia</taxon>
        <taxon>Pteriomorphia</taxon>
        <taxon>Pterioida</taxon>
        <taxon>Pterioidea</taxon>
        <taxon>Pteriidae</taxon>
        <taxon>Pinctada</taxon>
    </lineage>
</organism>
<protein>
    <submittedName>
        <fullName evidence="2">Uncharacterized protein</fullName>
    </submittedName>
</protein>
<feature type="compositionally biased region" description="Polar residues" evidence="1">
    <location>
        <begin position="23"/>
        <end position="32"/>
    </location>
</feature>
<feature type="compositionally biased region" description="Polar residues" evidence="1">
    <location>
        <begin position="43"/>
        <end position="54"/>
    </location>
</feature>
<evidence type="ECO:0000313" key="2">
    <source>
        <dbReference type="EMBL" id="KAK3108538.1"/>
    </source>
</evidence>
<evidence type="ECO:0000313" key="3">
    <source>
        <dbReference type="Proteomes" id="UP001186944"/>
    </source>
</evidence>
<name>A0AA88YM74_PINIB</name>
<comment type="caution">
    <text evidence="2">The sequence shown here is derived from an EMBL/GenBank/DDBJ whole genome shotgun (WGS) entry which is preliminary data.</text>
</comment>
<accession>A0AA88YM74</accession>
<feature type="region of interest" description="Disordered" evidence="1">
    <location>
        <begin position="349"/>
        <end position="377"/>
    </location>
</feature>
<dbReference type="EMBL" id="VSWD01000001">
    <property type="protein sequence ID" value="KAK3108538.1"/>
    <property type="molecule type" value="Genomic_DNA"/>
</dbReference>
<dbReference type="GO" id="GO:0000723">
    <property type="term" value="P:telomere maintenance"/>
    <property type="evidence" value="ECO:0007669"/>
    <property type="project" value="TreeGrafter"/>
</dbReference>
<reference evidence="2" key="1">
    <citation type="submission" date="2019-08" db="EMBL/GenBank/DDBJ databases">
        <title>The improved chromosome-level genome for the pearl oyster Pinctada fucata martensii using PacBio sequencing and Hi-C.</title>
        <authorList>
            <person name="Zheng Z."/>
        </authorList>
    </citation>
    <scope>NUCLEOTIDE SEQUENCE</scope>
    <source>
        <strain evidence="2">ZZ-2019</strain>
        <tissue evidence="2">Adductor muscle</tissue>
    </source>
</reference>
<feature type="region of interest" description="Disordered" evidence="1">
    <location>
        <begin position="19"/>
        <end position="54"/>
    </location>
</feature>
<dbReference type="AlphaFoldDB" id="A0AA88YM74"/>
<keyword evidence="3" id="KW-1185">Reference proteome</keyword>
<dbReference type="GO" id="GO:0005634">
    <property type="term" value="C:nucleus"/>
    <property type="evidence" value="ECO:0007669"/>
    <property type="project" value="TreeGrafter"/>
</dbReference>
<dbReference type="CDD" id="cd14267">
    <property type="entry name" value="Rif1_CTD_C-II_like"/>
    <property type="match status" value="1"/>
</dbReference>
<dbReference type="Proteomes" id="UP001186944">
    <property type="component" value="Unassembled WGS sequence"/>
</dbReference>
<dbReference type="PANTHER" id="PTHR22928:SF3">
    <property type="entry name" value="TELOMERE-ASSOCIATED PROTEIN RIF1"/>
    <property type="match status" value="1"/>
</dbReference>
<evidence type="ECO:0000256" key="1">
    <source>
        <dbReference type="SAM" id="MobiDB-lite"/>
    </source>
</evidence>
<gene>
    <name evidence="2" type="ORF">FSP39_010127</name>
</gene>
<sequence length="560" mass="62017">MKESEKVCEDVKGNVENHISDNVKLSNDGKNMNNDEDGDKNENCSTRSQKNSVTFSENLIDDTPRKTPDVKSAIGAFKMAECHSDSKLVTVPRKFQRRLARRSILKISSKGDEEKSPQVNKHFHPIKVGHIFSPCASPSASILKRRRLIGDSPTNSPSPPSKQRRVSFAEPLAEEQMLNKTADESKAQPIRPSSPLVINYTSNSSKTSLKFLSAKSKITDFTAESQDDSPMSPSMGSYQSTVEADLNTTDPICPELVECSQSVEKVLPQLTSSMWARGLGQLVRSRNIRTIGDLSSLTEREIQNLPIRSPKVTTVRKALKTFVGQKEKKSKTPIAESEQSKVAIVEVHSDLPESHTPPGTPRENRQRVETESDEMEVGPEMELDMSYCSPIKRSPDEELNTSIKDIEGTEDLLEEVNRFTCDLPDKRSLSEEVGLLTNQSTPKSLFGKSNLRLQVNQNSQKPVLNIANGASQKNSEDFISSAVGETEFVSLPGENLMGSPSKSSKGLVDSLQEVMNRCSGESLRQVKTEDLFELHRMSTTLTNQVMSALKTRCQPQDTQS</sequence>
<proteinExistence type="predicted"/>
<dbReference type="GO" id="GO:0140445">
    <property type="term" value="C:chromosome, telomeric repeat region"/>
    <property type="evidence" value="ECO:0007669"/>
    <property type="project" value="TreeGrafter"/>
</dbReference>
<dbReference type="PANTHER" id="PTHR22928">
    <property type="entry name" value="TELOMERE-ASSOCIATED PROTEIN RIF1"/>
    <property type="match status" value="1"/>
</dbReference>